<dbReference type="InterPro" id="IPR041347">
    <property type="entry name" value="MftR_C"/>
</dbReference>
<dbReference type="AlphaFoldDB" id="A0A4R4PAB8"/>
<keyword evidence="7" id="KW-1185">Reference proteome</keyword>
<comment type="caution">
    <text evidence="6">The sequence shown here is derived from an EMBL/GenBank/DDBJ whole genome shotgun (WGS) entry which is preliminary data.</text>
</comment>
<evidence type="ECO:0000259" key="5">
    <source>
        <dbReference type="PROSITE" id="PS50977"/>
    </source>
</evidence>
<evidence type="ECO:0000256" key="3">
    <source>
        <dbReference type="ARBA" id="ARBA00023163"/>
    </source>
</evidence>
<dbReference type="OrthoDB" id="3296001at2"/>
<dbReference type="PROSITE" id="PS50977">
    <property type="entry name" value="HTH_TETR_2"/>
    <property type="match status" value="1"/>
</dbReference>
<gene>
    <name evidence="6" type="ORF">E1284_05175</name>
</gene>
<dbReference type="Proteomes" id="UP000295431">
    <property type="component" value="Unassembled WGS sequence"/>
</dbReference>
<dbReference type="SUPFAM" id="SSF46689">
    <property type="entry name" value="Homeodomain-like"/>
    <property type="match status" value="1"/>
</dbReference>
<evidence type="ECO:0000313" key="6">
    <source>
        <dbReference type="EMBL" id="TDC18824.1"/>
    </source>
</evidence>
<dbReference type="PANTHER" id="PTHR30055:SF238">
    <property type="entry name" value="MYCOFACTOCIN BIOSYNTHESIS TRANSCRIPTIONAL REGULATOR MFTR-RELATED"/>
    <property type="match status" value="1"/>
</dbReference>
<sequence>MHPMNEPGLRERKKQRMYTATAQAAVKLVAERGMQAVRVEDICERAEISRSTFFRYFDSKESCFVIGLHYGRLDAVLAALDARPEHEDAFTALCNAFVDITANWRRYREMTRLEARIRAETRTARAHADAELVSWENALAAALEARCAGIAPGGRSLAPRLVAGIVLCAVRLATERWLDEGAARSPAEKYTEAFTALRAVIDDSR</sequence>
<dbReference type="InterPro" id="IPR001647">
    <property type="entry name" value="HTH_TetR"/>
</dbReference>
<evidence type="ECO:0000256" key="2">
    <source>
        <dbReference type="ARBA" id="ARBA00023125"/>
    </source>
</evidence>
<dbReference type="InterPro" id="IPR009057">
    <property type="entry name" value="Homeodomain-like_sf"/>
</dbReference>
<keyword evidence="1" id="KW-0805">Transcription regulation</keyword>
<feature type="domain" description="HTH tetR-type" evidence="5">
    <location>
        <begin position="15"/>
        <end position="75"/>
    </location>
</feature>
<dbReference type="Gene3D" id="1.10.357.10">
    <property type="entry name" value="Tetracycline Repressor, domain 2"/>
    <property type="match status" value="1"/>
</dbReference>
<accession>A0A4R4PAB8</accession>
<evidence type="ECO:0000256" key="1">
    <source>
        <dbReference type="ARBA" id="ARBA00023015"/>
    </source>
</evidence>
<dbReference type="PANTHER" id="PTHR30055">
    <property type="entry name" value="HTH-TYPE TRANSCRIPTIONAL REGULATOR RUTR"/>
    <property type="match status" value="1"/>
</dbReference>
<dbReference type="GO" id="GO:0003700">
    <property type="term" value="F:DNA-binding transcription factor activity"/>
    <property type="evidence" value="ECO:0007669"/>
    <property type="project" value="TreeGrafter"/>
</dbReference>
<reference evidence="6 7" key="1">
    <citation type="submission" date="2019-03" db="EMBL/GenBank/DDBJ databases">
        <title>Draft genome sequences of novel Actinobacteria.</title>
        <authorList>
            <person name="Sahin N."/>
            <person name="Ay H."/>
            <person name="Saygin H."/>
        </authorList>
    </citation>
    <scope>NUCLEOTIDE SEQUENCE [LARGE SCALE GENOMIC DNA]</scope>
    <source>
        <strain evidence="6 7">DSM 45347</strain>
    </source>
</reference>
<dbReference type="Pfam" id="PF00440">
    <property type="entry name" value="TetR_N"/>
    <property type="match status" value="1"/>
</dbReference>
<organism evidence="6 7">
    <name type="scientific">Actinomadura bangladeshensis</name>
    <dbReference type="NCBI Taxonomy" id="453573"/>
    <lineage>
        <taxon>Bacteria</taxon>
        <taxon>Bacillati</taxon>
        <taxon>Actinomycetota</taxon>
        <taxon>Actinomycetes</taxon>
        <taxon>Streptosporangiales</taxon>
        <taxon>Thermomonosporaceae</taxon>
        <taxon>Actinomadura</taxon>
    </lineage>
</organism>
<dbReference type="Gene3D" id="1.10.10.60">
    <property type="entry name" value="Homeodomain-like"/>
    <property type="match status" value="1"/>
</dbReference>
<dbReference type="Pfam" id="PF17754">
    <property type="entry name" value="TetR_C_14"/>
    <property type="match status" value="1"/>
</dbReference>
<keyword evidence="2 4" id="KW-0238">DNA-binding</keyword>
<dbReference type="PRINTS" id="PR00455">
    <property type="entry name" value="HTHTETR"/>
</dbReference>
<dbReference type="EMBL" id="SMJW01000015">
    <property type="protein sequence ID" value="TDC18824.1"/>
    <property type="molecule type" value="Genomic_DNA"/>
</dbReference>
<dbReference type="GO" id="GO:0000976">
    <property type="term" value="F:transcription cis-regulatory region binding"/>
    <property type="evidence" value="ECO:0007669"/>
    <property type="project" value="TreeGrafter"/>
</dbReference>
<keyword evidence="3" id="KW-0804">Transcription</keyword>
<proteinExistence type="predicted"/>
<feature type="DNA-binding region" description="H-T-H motif" evidence="4">
    <location>
        <begin position="38"/>
        <end position="57"/>
    </location>
</feature>
<name>A0A4R4PAB8_9ACTN</name>
<evidence type="ECO:0000313" key="7">
    <source>
        <dbReference type="Proteomes" id="UP000295431"/>
    </source>
</evidence>
<protein>
    <submittedName>
        <fullName evidence="6">TetR family transcriptional regulator</fullName>
    </submittedName>
</protein>
<evidence type="ECO:0000256" key="4">
    <source>
        <dbReference type="PROSITE-ProRule" id="PRU00335"/>
    </source>
</evidence>
<dbReference type="InterPro" id="IPR050109">
    <property type="entry name" value="HTH-type_TetR-like_transc_reg"/>
</dbReference>